<evidence type="ECO:0000313" key="1">
    <source>
        <dbReference type="EMBL" id="GBG59960.1"/>
    </source>
</evidence>
<dbReference type="EMBL" id="BFEA01000008">
    <property type="protein sequence ID" value="GBG59960.1"/>
    <property type="molecule type" value="Genomic_DNA"/>
</dbReference>
<gene>
    <name evidence="1" type="ORF">CBR_g291</name>
</gene>
<keyword evidence="2" id="KW-1185">Reference proteome</keyword>
<reference evidence="1 2" key="1">
    <citation type="journal article" date="2018" name="Cell">
        <title>The Chara Genome: Secondary Complexity and Implications for Plant Terrestrialization.</title>
        <authorList>
            <person name="Nishiyama T."/>
            <person name="Sakayama H."/>
            <person name="Vries J.D."/>
            <person name="Buschmann H."/>
            <person name="Saint-Marcoux D."/>
            <person name="Ullrich K.K."/>
            <person name="Haas F.B."/>
            <person name="Vanderstraeten L."/>
            <person name="Becker D."/>
            <person name="Lang D."/>
            <person name="Vosolsobe S."/>
            <person name="Rombauts S."/>
            <person name="Wilhelmsson P.K.I."/>
            <person name="Janitza P."/>
            <person name="Kern R."/>
            <person name="Heyl A."/>
            <person name="Rumpler F."/>
            <person name="Villalobos L.I.A.C."/>
            <person name="Clay J.M."/>
            <person name="Skokan R."/>
            <person name="Toyoda A."/>
            <person name="Suzuki Y."/>
            <person name="Kagoshima H."/>
            <person name="Schijlen E."/>
            <person name="Tajeshwar N."/>
            <person name="Catarino B."/>
            <person name="Hetherington A.J."/>
            <person name="Saltykova A."/>
            <person name="Bonnot C."/>
            <person name="Breuninger H."/>
            <person name="Symeonidi A."/>
            <person name="Radhakrishnan G.V."/>
            <person name="Van Nieuwerburgh F."/>
            <person name="Deforce D."/>
            <person name="Chang C."/>
            <person name="Karol K.G."/>
            <person name="Hedrich R."/>
            <person name="Ulvskov P."/>
            <person name="Glockner G."/>
            <person name="Delwiche C.F."/>
            <person name="Petrasek J."/>
            <person name="Van de Peer Y."/>
            <person name="Friml J."/>
            <person name="Beilby M."/>
            <person name="Dolan L."/>
            <person name="Kohara Y."/>
            <person name="Sugano S."/>
            <person name="Fujiyama A."/>
            <person name="Delaux P.-M."/>
            <person name="Quint M."/>
            <person name="TheiBen G."/>
            <person name="Hagemann M."/>
            <person name="Harholt J."/>
            <person name="Dunand C."/>
            <person name="Zachgo S."/>
            <person name="Langdale J."/>
            <person name="Maumus F."/>
            <person name="Straeten D.V.D."/>
            <person name="Gould S.B."/>
            <person name="Rensing S.A."/>
        </authorList>
    </citation>
    <scope>NUCLEOTIDE SEQUENCE [LARGE SCALE GENOMIC DNA]</scope>
    <source>
        <strain evidence="1 2">S276</strain>
    </source>
</reference>
<protein>
    <submittedName>
        <fullName evidence="1">Uncharacterized protein</fullName>
    </submittedName>
</protein>
<organism evidence="1 2">
    <name type="scientific">Chara braunii</name>
    <name type="common">Braun's stonewort</name>
    <dbReference type="NCBI Taxonomy" id="69332"/>
    <lineage>
        <taxon>Eukaryota</taxon>
        <taxon>Viridiplantae</taxon>
        <taxon>Streptophyta</taxon>
        <taxon>Charophyceae</taxon>
        <taxon>Charales</taxon>
        <taxon>Characeae</taxon>
        <taxon>Chara</taxon>
    </lineage>
</organism>
<name>A0A388JQ95_CHABU</name>
<accession>A0A388JQ95</accession>
<proteinExistence type="predicted"/>
<evidence type="ECO:0000313" key="2">
    <source>
        <dbReference type="Proteomes" id="UP000265515"/>
    </source>
</evidence>
<dbReference type="Gramene" id="GBG59960">
    <property type="protein sequence ID" value="GBG59960"/>
    <property type="gene ID" value="CBR_g291"/>
</dbReference>
<sequence length="185" mass="22016">MGLRELEMEGTQGKIGVEELASLLGLRDWERDNLPKVEIDFFKSYRVSDFLDKFEQIASHCKWNEEQMLKEVIKYIHIGLKDEVSGLIRRAGSSWRRFDDDMWNKYRLDEEQLTKDDLEKIDRYSYVSVGLFLAEYERASRKVWALSEHDKCFVFLMNFTDAEQRDLIRGTGGRLIWDKIRENFA</sequence>
<comment type="caution">
    <text evidence="1">The sequence shown here is derived from an EMBL/GenBank/DDBJ whole genome shotgun (WGS) entry which is preliminary data.</text>
</comment>
<dbReference type="Proteomes" id="UP000265515">
    <property type="component" value="Unassembled WGS sequence"/>
</dbReference>
<dbReference type="AlphaFoldDB" id="A0A388JQ95"/>